<gene>
    <name evidence="8" type="ORF">KK1_030859</name>
</gene>
<dbReference type="PANTHER" id="PTHR48475:SF1">
    <property type="entry name" value="RNASE H TYPE-1 DOMAIN-CONTAINING PROTEIN"/>
    <property type="match status" value="1"/>
</dbReference>
<feature type="domain" description="Reverse transcriptase RNase H-like" evidence="7">
    <location>
        <begin position="1"/>
        <end position="85"/>
    </location>
</feature>
<dbReference type="SUPFAM" id="SSF56672">
    <property type="entry name" value="DNA/RNA polymerases"/>
    <property type="match status" value="1"/>
</dbReference>
<dbReference type="Proteomes" id="UP000075243">
    <property type="component" value="Unassembled WGS sequence"/>
</dbReference>
<evidence type="ECO:0000313" key="8">
    <source>
        <dbReference type="EMBL" id="KYP47523.1"/>
    </source>
</evidence>
<keyword evidence="9" id="KW-1185">Reference proteome</keyword>
<keyword evidence="2" id="KW-0548">Nucleotidyltransferase</keyword>
<evidence type="ECO:0000313" key="9">
    <source>
        <dbReference type="Proteomes" id="UP000075243"/>
    </source>
</evidence>
<evidence type="ECO:0000259" key="7">
    <source>
        <dbReference type="Pfam" id="PF17917"/>
    </source>
</evidence>
<dbReference type="InterPro" id="IPR043502">
    <property type="entry name" value="DNA/RNA_pol_sf"/>
</dbReference>
<keyword evidence="6" id="KW-0695">RNA-directed DNA polymerase</keyword>
<protein>
    <recommendedName>
        <fullName evidence="7">Reverse transcriptase RNase H-like domain-containing protein</fullName>
    </recommendedName>
</protein>
<dbReference type="Gramene" id="C.cajan_31507.t">
    <property type="protein sequence ID" value="C.cajan_31507.t.cds1"/>
    <property type="gene ID" value="C.cajan_31507"/>
</dbReference>
<dbReference type="PANTHER" id="PTHR48475">
    <property type="entry name" value="RIBONUCLEASE H"/>
    <property type="match status" value="1"/>
</dbReference>
<dbReference type="OMA" id="HYRESTW"/>
<keyword evidence="3" id="KW-0540">Nuclease</keyword>
<dbReference type="EMBL" id="KQ483525">
    <property type="protein sequence ID" value="KYP47523.1"/>
    <property type="molecule type" value="Genomic_DNA"/>
</dbReference>
<keyword evidence="1" id="KW-0808">Transferase</keyword>
<dbReference type="GO" id="GO:0003964">
    <property type="term" value="F:RNA-directed DNA polymerase activity"/>
    <property type="evidence" value="ECO:0007669"/>
    <property type="project" value="UniProtKB-KW"/>
</dbReference>
<proteinExistence type="predicted"/>
<evidence type="ECO:0000256" key="5">
    <source>
        <dbReference type="ARBA" id="ARBA00022801"/>
    </source>
</evidence>
<dbReference type="GO" id="GO:0004519">
    <property type="term" value="F:endonuclease activity"/>
    <property type="evidence" value="ECO:0007669"/>
    <property type="project" value="UniProtKB-KW"/>
</dbReference>
<keyword evidence="4" id="KW-0255">Endonuclease</keyword>
<evidence type="ECO:0000256" key="1">
    <source>
        <dbReference type="ARBA" id="ARBA00022679"/>
    </source>
</evidence>
<evidence type="ECO:0000256" key="3">
    <source>
        <dbReference type="ARBA" id="ARBA00022722"/>
    </source>
</evidence>
<organism evidence="8 9">
    <name type="scientific">Cajanus cajan</name>
    <name type="common">Pigeon pea</name>
    <name type="synonym">Cajanus indicus</name>
    <dbReference type="NCBI Taxonomy" id="3821"/>
    <lineage>
        <taxon>Eukaryota</taxon>
        <taxon>Viridiplantae</taxon>
        <taxon>Streptophyta</taxon>
        <taxon>Embryophyta</taxon>
        <taxon>Tracheophyta</taxon>
        <taxon>Spermatophyta</taxon>
        <taxon>Magnoliopsida</taxon>
        <taxon>eudicotyledons</taxon>
        <taxon>Gunneridae</taxon>
        <taxon>Pentapetalae</taxon>
        <taxon>rosids</taxon>
        <taxon>fabids</taxon>
        <taxon>Fabales</taxon>
        <taxon>Fabaceae</taxon>
        <taxon>Papilionoideae</taxon>
        <taxon>50 kb inversion clade</taxon>
        <taxon>NPAAA clade</taxon>
        <taxon>indigoferoid/millettioid clade</taxon>
        <taxon>Phaseoleae</taxon>
        <taxon>Cajanus</taxon>
    </lineage>
</organism>
<reference evidence="8" key="1">
    <citation type="journal article" date="2012" name="Nat. Biotechnol.">
        <title>Draft genome sequence of pigeonpea (Cajanus cajan), an orphan legume crop of resource-poor farmers.</title>
        <authorList>
            <person name="Varshney R.K."/>
            <person name="Chen W."/>
            <person name="Li Y."/>
            <person name="Bharti A.K."/>
            <person name="Saxena R.K."/>
            <person name="Schlueter J.A."/>
            <person name="Donoghue M.T."/>
            <person name="Azam S."/>
            <person name="Fan G."/>
            <person name="Whaley A.M."/>
            <person name="Farmer A.D."/>
            <person name="Sheridan J."/>
            <person name="Iwata A."/>
            <person name="Tuteja R."/>
            <person name="Penmetsa R.V."/>
            <person name="Wu W."/>
            <person name="Upadhyaya H.D."/>
            <person name="Yang S.P."/>
            <person name="Shah T."/>
            <person name="Saxena K.B."/>
            <person name="Michael T."/>
            <person name="McCombie W.R."/>
            <person name="Yang B."/>
            <person name="Zhang G."/>
            <person name="Yang H."/>
            <person name="Wang J."/>
            <person name="Spillane C."/>
            <person name="Cook D.R."/>
            <person name="May G.D."/>
            <person name="Xu X."/>
            <person name="Jackson S.A."/>
        </authorList>
    </citation>
    <scope>NUCLEOTIDE SEQUENCE [LARGE SCALE GENOMIC DNA]</scope>
</reference>
<sequence length="128" mass="15253">MLVQKDEKKIEIAIYYLSRILIEAEVRYALLENFIYIYYSCTKLKYYIKPLDVIVFCHNNIIKCMLSKPILHYRESTWTLALIEYSLTFSPLKSMKGQIIADFLIDLTSKVEEVQYLAIKFRLYISMD</sequence>
<dbReference type="AlphaFoldDB" id="A0A151RY90"/>
<name>A0A151RY90_CAJCA</name>
<dbReference type="Pfam" id="PF17917">
    <property type="entry name" value="RT_RNaseH"/>
    <property type="match status" value="1"/>
</dbReference>
<dbReference type="GO" id="GO:0016787">
    <property type="term" value="F:hydrolase activity"/>
    <property type="evidence" value="ECO:0007669"/>
    <property type="project" value="UniProtKB-KW"/>
</dbReference>
<evidence type="ECO:0000256" key="6">
    <source>
        <dbReference type="ARBA" id="ARBA00022918"/>
    </source>
</evidence>
<evidence type="ECO:0000256" key="4">
    <source>
        <dbReference type="ARBA" id="ARBA00022759"/>
    </source>
</evidence>
<keyword evidence="5" id="KW-0378">Hydrolase</keyword>
<accession>A0A151RY90</accession>
<evidence type="ECO:0000256" key="2">
    <source>
        <dbReference type="ARBA" id="ARBA00022695"/>
    </source>
</evidence>
<dbReference type="InterPro" id="IPR041373">
    <property type="entry name" value="RT_RNaseH"/>
</dbReference>